<dbReference type="Gene3D" id="3.30.465.10">
    <property type="match status" value="1"/>
</dbReference>
<feature type="region of interest" description="Disordered" evidence="5">
    <location>
        <begin position="1"/>
        <end position="20"/>
    </location>
</feature>
<gene>
    <name evidence="7" type="primary">glcE</name>
    <name evidence="7" type="ORF">ABW99_02040</name>
</gene>
<dbReference type="OrthoDB" id="9811557at2"/>
<dbReference type="InterPro" id="IPR006094">
    <property type="entry name" value="Oxid_FAD_bind_N"/>
</dbReference>
<dbReference type="GO" id="GO:0071949">
    <property type="term" value="F:FAD binding"/>
    <property type="evidence" value="ECO:0007669"/>
    <property type="project" value="InterPro"/>
</dbReference>
<dbReference type="Gene3D" id="1.10.45.10">
    <property type="entry name" value="Vanillyl-alcohol Oxidase, Chain A, domain 4"/>
    <property type="match status" value="1"/>
</dbReference>
<dbReference type="STRING" id="445709.ABW99_02040"/>
<keyword evidence="2" id="KW-0285">Flavoprotein</keyword>
<dbReference type="InterPro" id="IPR016166">
    <property type="entry name" value="FAD-bd_PCMH"/>
</dbReference>
<dbReference type="SUPFAM" id="SSF55103">
    <property type="entry name" value="FAD-linked oxidases, C-terminal domain"/>
    <property type="match status" value="1"/>
</dbReference>
<evidence type="ECO:0000256" key="1">
    <source>
        <dbReference type="ARBA" id="ARBA00001974"/>
    </source>
</evidence>
<dbReference type="EMBL" id="CP011568">
    <property type="protein sequence ID" value="AKJ67191.1"/>
    <property type="molecule type" value="Genomic_DNA"/>
</dbReference>
<keyword evidence="3" id="KW-0274">FAD</keyword>
<dbReference type="PROSITE" id="PS51387">
    <property type="entry name" value="FAD_PCMH"/>
    <property type="match status" value="1"/>
</dbReference>
<dbReference type="InterPro" id="IPR016169">
    <property type="entry name" value="FAD-bd_PCMH_sub2"/>
</dbReference>
<dbReference type="InterPro" id="IPR004113">
    <property type="entry name" value="FAD-bd_oxidored_4_C"/>
</dbReference>
<dbReference type="InterPro" id="IPR016164">
    <property type="entry name" value="FAD-linked_Oxase-like_C"/>
</dbReference>
<evidence type="ECO:0000256" key="5">
    <source>
        <dbReference type="SAM" id="MobiDB-lite"/>
    </source>
</evidence>
<evidence type="ECO:0000313" key="7">
    <source>
        <dbReference type="EMBL" id="AKJ67191.1"/>
    </source>
</evidence>
<dbReference type="RefSeq" id="WP_047212728.1">
    <property type="nucleotide sequence ID" value="NZ_CP011568.3"/>
</dbReference>
<dbReference type="SUPFAM" id="SSF56176">
    <property type="entry name" value="FAD-binding/transporter-associated domain-like"/>
    <property type="match status" value="1"/>
</dbReference>
<comment type="cofactor">
    <cofactor evidence="1">
        <name>FAD</name>
        <dbReference type="ChEBI" id="CHEBI:57692"/>
    </cofactor>
</comment>
<evidence type="ECO:0000256" key="4">
    <source>
        <dbReference type="ARBA" id="ARBA00023002"/>
    </source>
</evidence>
<accession>A0A0G3ER57</accession>
<dbReference type="PATRIC" id="fig|445709.3.peg.445"/>
<reference evidence="8" key="1">
    <citation type="submission" date="2015-06" db="EMBL/GenBank/DDBJ databases">
        <authorList>
            <person name="Lim Y.L."/>
            <person name="Ee R."/>
            <person name="Yong D."/>
            <person name="How K.Y."/>
            <person name="Yin W.F."/>
            <person name="Chan K.G."/>
        </authorList>
    </citation>
    <scope>NUCLEOTIDE SEQUENCE [LARGE SCALE GENOMIC DNA]</scope>
    <source>
        <strain evidence="8">DSM 25325</strain>
    </source>
</reference>
<protein>
    <submittedName>
        <fullName evidence="7">Glycolate oxidase</fullName>
    </submittedName>
</protein>
<dbReference type="PANTHER" id="PTHR11748:SF103">
    <property type="entry name" value="GLYCOLATE OXIDASE SUBUNIT GLCE"/>
    <property type="match status" value="1"/>
</dbReference>
<dbReference type="Proteomes" id="UP000036700">
    <property type="component" value="Chromosome"/>
</dbReference>
<evidence type="ECO:0000259" key="6">
    <source>
        <dbReference type="PROSITE" id="PS51387"/>
    </source>
</evidence>
<dbReference type="NCBIfam" id="NF008439">
    <property type="entry name" value="PRK11282.1"/>
    <property type="match status" value="1"/>
</dbReference>
<evidence type="ECO:0000256" key="2">
    <source>
        <dbReference type="ARBA" id="ARBA00022630"/>
    </source>
</evidence>
<dbReference type="AlphaFoldDB" id="A0A0G3ER57"/>
<organism evidence="7 8">
    <name type="scientific">Pandoraea thiooxydans</name>
    <dbReference type="NCBI Taxonomy" id="445709"/>
    <lineage>
        <taxon>Bacteria</taxon>
        <taxon>Pseudomonadati</taxon>
        <taxon>Pseudomonadota</taxon>
        <taxon>Betaproteobacteria</taxon>
        <taxon>Burkholderiales</taxon>
        <taxon>Burkholderiaceae</taxon>
        <taxon>Pandoraea</taxon>
    </lineage>
</organism>
<dbReference type="InterPro" id="IPR016171">
    <property type="entry name" value="Vanillyl_alc_oxidase_C-sub2"/>
</dbReference>
<dbReference type="KEGG" id="ptx:ABW99_02040"/>
<feature type="domain" description="FAD-binding PCMH-type" evidence="6">
    <location>
        <begin position="8"/>
        <end position="189"/>
    </location>
</feature>
<evidence type="ECO:0000313" key="8">
    <source>
        <dbReference type="Proteomes" id="UP000036700"/>
    </source>
</evidence>
<dbReference type="InterPro" id="IPR036318">
    <property type="entry name" value="FAD-bd_PCMH-like_sf"/>
</dbReference>
<dbReference type="GO" id="GO:0016491">
    <property type="term" value="F:oxidoreductase activity"/>
    <property type="evidence" value="ECO:0007669"/>
    <property type="project" value="UniProtKB-KW"/>
</dbReference>
<name>A0A0G3ER57_9BURK</name>
<sequence>MSATDNTTASQPASSAEPASDAMLAEFRARILEASAKHTPLQLRGGGTKDWYGEVPRGEVLDVSAYRGIVAYDPAELVITARCGTPLREIEAALAEKNQMLPFEPPHFGERATFGGCIAAGLAGPRRPYTGAPRDFVLGTTLMNGRGEELHFGGEVMKNVAGYDAARLMAGALGSLGLLLTVSIKVLPRPTSELTLQFELDQQAALHQLNEWAARPLPISASAWQDGRLTLRLSGAQAAVQAAQAALGGDVLEAGEAERWWTALREQAAPFFAARTDARPLWRLSTPSVAPVLTLPGPQLIEWGGAQRWHVGGEAEAIRSAARQVGGHATCFRGPREQPNAPPVFTTLPAPLMAIHQRLKQAFDPAGIFNPGRLYPDF</sequence>
<keyword evidence="4" id="KW-0560">Oxidoreductase</keyword>
<dbReference type="Pfam" id="PF01565">
    <property type="entry name" value="FAD_binding_4"/>
    <property type="match status" value="1"/>
</dbReference>
<dbReference type="PANTHER" id="PTHR11748">
    <property type="entry name" value="D-LACTATE DEHYDROGENASE"/>
    <property type="match status" value="1"/>
</dbReference>
<feature type="compositionally biased region" description="Low complexity" evidence="5">
    <location>
        <begin position="9"/>
        <end position="20"/>
    </location>
</feature>
<proteinExistence type="predicted"/>
<evidence type="ECO:0000256" key="3">
    <source>
        <dbReference type="ARBA" id="ARBA00022827"/>
    </source>
</evidence>
<keyword evidence="8" id="KW-1185">Reference proteome</keyword>
<dbReference type="Pfam" id="PF02913">
    <property type="entry name" value="FAD-oxidase_C"/>
    <property type="match status" value="1"/>
</dbReference>